<keyword evidence="18" id="KW-1185">Reference proteome</keyword>
<sequence>MATMNRRQVLGLLGAGGIGALAGGGTVAIGTQAAAQSEVPPETDELAYPFEGAHQAGIITPAQDRIHFAAFTVDPEATRDDLIDLLERWTHACRRLVLGAELSARGAFGGGENFPPEDSGEASDLGPSGLTVTFGFGRTLFDDRFGLAEHMPADFTDIPVMSNDFIDPDRSDGDLCIQACANDPQVASHAIRNLTRMAIGTAVLKWSQIGFGRTSSTSESQKTPRNLFGQKDGTSNLKAEESELLDEHVWISDEQAQDWAIGGTYLTARRITMTIEVWDTLQLEEQERVLGREKFHGAPLTGTDEFDEPDFSATTERGLPVIDERAHVRRVHPDNNDGIQMLRRGYNFIDGNDAQGRLNAGLFFIAFTKTPARFAQVHSSMARDDMFVEYLKTTNSGVYLVPPGVGTEDYVGQTLFEA</sequence>
<dbReference type="InterPro" id="IPR006311">
    <property type="entry name" value="TAT_signal"/>
</dbReference>
<evidence type="ECO:0000256" key="9">
    <source>
        <dbReference type="ARBA" id="ARBA00025737"/>
    </source>
</evidence>
<evidence type="ECO:0000256" key="6">
    <source>
        <dbReference type="ARBA" id="ARBA00023002"/>
    </source>
</evidence>
<dbReference type="GO" id="GO:0020037">
    <property type="term" value="F:heme binding"/>
    <property type="evidence" value="ECO:0007669"/>
    <property type="project" value="InterPro"/>
</dbReference>
<dbReference type="SUPFAM" id="SSF54909">
    <property type="entry name" value="Dimeric alpha+beta barrel"/>
    <property type="match status" value="1"/>
</dbReference>
<evidence type="ECO:0000259" key="15">
    <source>
        <dbReference type="Pfam" id="PF04261"/>
    </source>
</evidence>
<evidence type="ECO:0000256" key="8">
    <source>
        <dbReference type="ARBA" id="ARBA00023239"/>
    </source>
</evidence>
<evidence type="ECO:0000256" key="13">
    <source>
        <dbReference type="RuleBase" id="RU365017"/>
    </source>
</evidence>
<dbReference type="OrthoDB" id="9781066at2"/>
<keyword evidence="2 13" id="KW-0575">Peroxidase</keyword>
<dbReference type="Pfam" id="PF20628">
    <property type="entry name" value="Dyp_perox_C"/>
    <property type="match status" value="1"/>
</dbReference>
<evidence type="ECO:0000256" key="3">
    <source>
        <dbReference type="ARBA" id="ARBA00022617"/>
    </source>
</evidence>
<dbReference type="Proteomes" id="UP000266975">
    <property type="component" value="Unassembled WGS sequence"/>
</dbReference>
<feature type="domain" description="Dyp-type peroxidase C-terminal" evidence="16">
    <location>
        <begin position="223"/>
        <end position="405"/>
    </location>
</feature>
<gene>
    <name evidence="17" type="ORF">C5L39_07460</name>
</gene>
<evidence type="ECO:0000259" key="16">
    <source>
        <dbReference type="Pfam" id="PF20628"/>
    </source>
</evidence>
<comment type="cofactor">
    <cofactor evidence="13">
        <name>heme b</name>
        <dbReference type="ChEBI" id="CHEBI:60344"/>
    </cofactor>
    <text evidence="13">Binds 1 heme b (iron(II)-protoporphyrin IX) group non-covalently per subunit.</text>
</comment>
<dbReference type="RefSeq" id="WP_123048278.1">
    <property type="nucleotide sequence ID" value="NZ_PTJO01000005.1"/>
</dbReference>
<comment type="subcellular location">
    <subcellularLocation>
        <location evidence="1">Cell envelope</location>
    </subcellularLocation>
</comment>
<feature type="compositionally biased region" description="Polar residues" evidence="14">
    <location>
        <begin position="213"/>
        <end position="224"/>
    </location>
</feature>
<accession>A0A3M8K6H9</accession>
<dbReference type="PANTHER" id="PTHR30521:SF4">
    <property type="entry name" value="DEFERROCHELATASE"/>
    <property type="match status" value="1"/>
</dbReference>
<comment type="caution">
    <text evidence="17">The sequence shown here is derived from an EMBL/GenBank/DDBJ whole genome shotgun (WGS) entry which is preliminary data.</text>
</comment>
<dbReference type="PROSITE" id="PS51404">
    <property type="entry name" value="DYP_PEROXIDASE"/>
    <property type="match status" value="1"/>
</dbReference>
<dbReference type="InterPro" id="IPR006313">
    <property type="entry name" value="EfeB/EfeN"/>
</dbReference>
<organism evidence="17 18">
    <name type="scientific">Corynebacterium alimapuense</name>
    <dbReference type="NCBI Taxonomy" id="1576874"/>
    <lineage>
        <taxon>Bacteria</taxon>
        <taxon>Bacillati</taxon>
        <taxon>Actinomycetota</taxon>
        <taxon>Actinomycetes</taxon>
        <taxon>Mycobacteriales</taxon>
        <taxon>Corynebacteriaceae</taxon>
        <taxon>Corynebacterium</taxon>
    </lineage>
</organism>
<dbReference type="Pfam" id="PF04261">
    <property type="entry name" value="Dyp_perox_N"/>
    <property type="match status" value="1"/>
</dbReference>
<keyword evidence="5" id="KW-0732">Signal</keyword>
<dbReference type="NCBIfam" id="TIGR01413">
    <property type="entry name" value="Dyp_perox_fam"/>
    <property type="match status" value="1"/>
</dbReference>
<protein>
    <recommendedName>
        <fullName evidence="10 13">Deferrochelatase</fullName>
        <ecNumber evidence="13">1.11.1.-</ecNumber>
    </recommendedName>
    <alternativeName>
        <fullName evidence="11 13">Peroxidase EfeB</fullName>
    </alternativeName>
</protein>
<dbReference type="GO" id="GO:0030313">
    <property type="term" value="C:cell envelope"/>
    <property type="evidence" value="ECO:0007669"/>
    <property type="project" value="UniProtKB-SubCell"/>
</dbReference>
<dbReference type="GO" id="GO:0004601">
    <property type="term" value="F:peroxidase activity"/>
    <property type="evidence" value="ECO:0007669"/>
    <property type="project" value="UniProtKB-KW"/>
</dbReference>
<dbReference type="InterPro" id="IPR048328">
    <property type="entry name" value="Dyp_perox_C"/>
</dbReference>
<dbReference type="GO" id="GO:0046872">
    <property type="term" value="F:metal ion binding"/>
    <property type="evidence" value="ECO:0007669"/>
    <property type="project" value="UniProtKB-KW"/>
</dbReference>
<evidence type="ECO:0000256" key="10">
    <source>
        <dbReference type="ARBA" id="ARBA00033771"/>
    </source>
</evidence>
<comment type="function">
    <text evidence="13">Involved in the recovery of exogenous heme iron. Extracts iron from heme while preserving the protoporphyrin ring intact.</text>
</comment>
<evidence type="ECO:0000313" key="17">
    <source>
        <dbReference type="EMBL" id="RNE48345.1"/>
    </source>
</evidence>
<evidence type="ECO:0000313" key="18">
    <source>
        <dbReference type="Proteomes" id="UP000266975"/>
    </source>
</evidence>
<dbReference type="InterPro" id="IPR048327">
    <property type="entry name" value="Dyp_perox_N"/>
</dbReference>
<dbReference type="EMBL" id="PTJO01000005">
    <property type="protein sequence ID" value="RNE48345.1"/>
    <property type="molecule type" value="Genomic_DNA"/>
</dbReference>
<dbReference type="InterPro" id="IPR006314">
    <property type="entry name" value="Dyp_peroxidase"/>
</dbReference>
<comment type="similarity">
    <text evidence="9 13">Belongs to the DyP-type peroxidase family.</text>
</comment>
<name>A0A3M8K6H9_9CORY</name>
<feature type="domain" description="Dyp-type peroxidase N-terminal" evidence="15">
    <location>
        <begin position="55"/>
        <end position="211"/>
    </location>
</feature>
<proteinExistence type="inferred from homology"/>
<evidence type="ECO:0000256" key="4">
    <source>
        <dbReference type="ARBA" id="ARBA00022723"/>
    </source>
</evidence>
<keyword evidence="4 13" id="KW-0479">Metal-binding</keyword>
<dbReference type="InterPro" id="IPR011008">
    <property type="entry name" value="Dimeric_a/b-barrel"/>
</dbReference>
<keyword evidence="6 13" id="KW-0560">Oxidoreductase</keyword>
<evidence type="ECO:0000256" key="7">
    <source>
        <dbReference type="ARBA" id="ARBA00023004"/>
    </source>
</evidence>
<keyword evidence="8" id="KW-0456">Lyase</keyword>
<evidence type="ECO:0000256" key="14">
    <source>
        <dbReference type="SAM" id="MobiDB-lite"/>
    </source>
</evidence>
<comment type="catalytic activity">
    <reaction evidence="12">
        <text>heme b + 2 H(+) = protoporphyrin IX + Fe(2+)</text>
        <dbReference type="Rhea" id="RHEA:22584"/>
        <dbReference type="ChEBI" id="CHEBI:15378"/>
        <dbReference type="ChEBI" id="CHEBI:29033"/>
        <dbReference type="ChEBI" id="CHEBI:57306"/>
        <dbReference type="ChEBI" id="CHEBI:60344"/>
        <dbReference type="EC" id="4.98.1.1"/>
    </reaction>
    <physiologicalReaction direction="left-to-right" evidence="12">
        <dbReference type="Rhea" id="RHEA:22585"/>
    </physiologicalReaction>
</comment>
<keyword evidence="7 13" id="KW-0408">Iron</keyword>
<dbReference type="PANTHER" id="PTHR30521">
    <property type="entry name" value="DEFERROCHELATASE/PEROXIDASE"/>
    <property type="match status" value="1"/>
</dbReference>
<dbReference type="PROSITE" id="PS51318">
    <property type="entry name" value="TAT"/>
    <property type="match status" value="1"/>
</dbReference>
<evidence type="ECO:0000256" key="12">
    <source>
        <dbReference type="ARBA" id="ARBA00048856"/>
    </source>
</evidence>
<dbReference type="NCBIfam" id="TIGR01412">
    <property type="entry name" value="tat_substr_1"/>
    <property type="match status" value="1"/>
</dbReference>
<evidence type="ECO:0000256" key="5">
    <source>
        <dbReference type="ARBA" id="ARBA00022729"/>
    </source>
</evidence>
<keyword evidence="3 13" id="KW-0349">Heme</keyword>
<dbReference type="GO" id="GO:0005829">
    <property type="term" value="C:cytosol"/>
    <property type="evidence" value="ECO:0007669"/>
    <property type="project" value="TreeGrafter"/>
</dbReference>
<feature type="region of interest" description="Disordered" evidence="14">
    <location>
        <begin position="213"/>
        <end position="234"/>
    </location>
</feature>
<dbReference type="AlphaFoldDB" id="A0A3M8K6H9"/>
<evidence type="ECO:0000256" key="11">
    <source>
        <dbReference type="ARBA" id="ARBA00033775"/>
    </source>
</evidence>
<evidence type="ECO:0000256" key="1">
    <source>
        <dbReference type="ARBA" id="ARBA00004196"/>
    </source>
</evidence>
<dbReference type="EC" id="1.11.1.-" evidence="13"/>
<reference evidence="17 18" key="1">
    <citation type="submission" date="2018-02" db="EMBL/GenBank/DDBJ databases">
        <title>Corynebacterium alimpuense sp. nov., a marine obligate actinomycete isolated from sediments of Valparaiso bay, Chile.</title>
        <authorList>
            <person name="Claverias F."/>
            <person name="Gonzales-Siles L."/>
            <person name="Salva-Serra F."/>
            <person name="Inganaes E."/>
            <person name="Molin K."/>
            <person name="Cumsille A."/>
            <person name="Undabarrena A."/>
            <person name="Couve E."/>
            <person name="Moore E.R.B."/>
            <person name="Gomila M."/>
            <person name="Camara B."/>
        </authorList>
    </citation>
    <scope>NUCLEOTIDE SEQUENCE [LARGE SCALE GENOMIC DNA]</scope>
    <source>
        <strain evidence="17 18">CCUG 69366</strain>
    </source>
</reference>
<evidence type="ECO:0000256" key="2">
    <source>
        <dbReference type="ARBA" id="ARBA00022559"/>
    </source>
</evidence>
<dbReference type="GO" id="GO:0004325">
    <property type="term" value="F:ferrochelatase activity"/>
    <property type="evidence" value="ECO:0007669"/>
    <property type="project" value="UniProtKB-EC"/>
</dbReference>
<dbReference type="GO" id="GO:0033212">
    <property type="term" value="P:iron import into cell"/>
    <property type="evidence" value="ECO:0007669"/>
    <property type="project" value="InterPro"/>
</dbReference>